<proteinExistence type="predicted"/>
<keyword evidence="2" id="KW-1185">Reference proteome</keyword>
<gene>
    <name evidence="1" type="ORF">NCTC13337_01998</name>
</gene>
<dbReference type="RefSeq" id="WP_072577305.1">
    <property type="nucleotide sequence ID" value="NZ_LWHB01000154.1"/>
</dbReference>
<dbReference type="Proteomes" id="UP000254601">
    <property type="component" value="Unassembled WGS sequence"/>
</dbReference>
<sequence length="89" mass="10496">MKIKFFIKKVFLRLFLSNSERKMLKQGLSVYWDCVSECNYSLREELDDILSFGDDLSLEQRSQEAIELRQSIIELEQKREAISTLDSSL</sequence>
<reference evidence="1 2" key="1">
    <citation type="submission" date="2018-06" db="EMBL/GenBank/DDBJ databases">
        <authorList>
            <consortium name="Pathogen Informatics"/>
            <person name="Doyle S."/>
        </authorList>
    </citation>
    <scope>NUCLEOTIDE SEQUENCE [LARGE SCALE GENOMIC DNA]</scope>
    <source>
        <strain evidence="1 2">NCTC13337</strain>
    </source>
</reference>
<accession>A0A380MX40</accession>
<dbReference type="AlphaFoldDB" id="A0A380MX40"/>
<protein>
    <submittedName>
        <fullName evidence="1">Uncharacterized protein</fullName>
    </submittedName>
</protein>
<evidence type="ECO:0000313" key="2">
    <source>
        <dbReference type="Proteomes" id="UP000254601"/>
    </source>
</evidence>
<name>A0A380MX40_9GAMM</name>
<organism evidence="1 2">
    <name type="scientific">Suttonella ornithocola</name>
    <dbReference type="NCBI Taxonomy" id="279832"/>
    <lineage>
        <taxon>Bacteria</taxon>
        <taxon>Pseudomonadati</taxon>
        <taxon>Pseudomonadota</taxon>
        <taxon>Gammaproteobacteria</taxon>
        <taxon>Cardiobacteriales</taxon>
        <taxon>Cardiobacteriaceae</taxon>
        <taxon>Suttonella</taxon>
    </lineage>
</organism>
<dbReference type="EMBL" id="UHIC01000001">
    <property type="protein sequence ID" value="SUO96744.1"/>
    <property type="molecule type" value="Genomic_DNA"/>
</dbReference>
<evidence type="ECO:0000313" key="1">
    <source>
        <dbReference type="EMBL" id="SUO96744.1"/>
    </source>
</evidence>